<proteinExistence type="predicted"/>
<dbReference type="KEGG" id="ngr:NAEGRDRAFT_59262"/>
<dbReference type="Gene3D" id="2.120.10.80">
    <property type="entry name" value="Kelch-type beta propeller"/>
    <property type="match status" value="1"/>
</dbReference>
<feature type="compositionally biased region" description="Low complexity" evidence="3">
    <location>
        <begin position="19"/>
        <end position="37"/>
    </location>
</feature>
<keyword evidence="2" id="KW-0677">Repeat</keyword>
<evidence type="ECO:0000256" key="2">
    <source>
        <dbReference type="ARBA" id="ARBA00022737"/>
    </source>
</evidence>
<dbReference type="OMA" id="ATHANHK"/>
<name>D2VUN3_NAEGR</name>
<keyword evidence="1" id="KW-0880">Kelch repeat</keyword>
<evidence type="ECO:0000313" key="5">
    <source>
        <dbReference type="Proteomes" id="UP000006671"/>
    </source>
</evidence>
<gene>
    <name evidence="4" type="ORF">NAEGRDRAFT_59262</name>
</gene>
<evidence type="ECO:0000256" key="1">
    <source>
        <dbReference type="ARBA" id="ARBA00022441"/>
    </source>
</evidence>
<dbReference type="InParanoid" id="D2VUN3"/>
<evidence type="ECO:0000313" key="4">
    <source>
        <dbReference type="EMBL" id="EFC39482.1"/>
    </source>
</evidence>
<organism evidence="5">
    <name type="scientific">Naegleria gruberi</name>
    <name type="common">Amoeba</name>
    <dbReference type="NCBI Taxonomy" id="5762"/>
    <lineage>
        <taxon>Eukaryota</taxon>
        <taxon>Discoba</taxon>
        <taxon>Heterolobosea</taxon>
        <taxon>Tetramitia</taxon>
        <taxon>Eutetramitia</taxon>
        <taxon>Vahlkampfiidae</taxon>
        <taxon>Naegleria</taxon>
    </lineage>
</organism>
<sequence>MPSIPKLSLGHQRQASVDTTHSNNSSDETTSNSSSTLSNNFLSGTISSDNLISQFIEPLSNARKSNAKIHWKCVHVISHPDFERNALDDDSSYHTTLQLIPFSSMDVATQKSRFAIIHSSKKGVSVLELINELTQSTDNKIGNQWIVKYHTKLESNGFGSSAVLTKQTTEKKEKIVFFGGYFHENQESNDKSSLFQSQQRYSLESISHNRTLTSRMKKLFKSSKGDVSACPHPSNMFFKYRFDKYEFGFSKSGEENSGSEKTLSRKPSFMTGTTNYWPATHANHKILSVGKEIYVFGGHYMKWNELTEDNQNDAEKRTSFVYIFDTKRKKFEQPKLVSFTLPKPQSSVSTTVSTDSLDSASTPTAETHKDIQLPIENEVDSKQKERRNFLLDSIKSFSRERKNSFHDGDKMMTDLRDIAPMNRFGHNVVNVNGVAYIYGGKLRKQYNSGNPDQVNPHSDDSVYSFNFRTGQFSRLRIKSHDKPHPRMFHAMVEIPENNCFLMMGGQNVTEQVLEDETLSMMMEEVKMKKGTETEATNFLDDCYVFDILRSEWSKVKQSGHLPLNASNFGFEHEATRVPVALARTKEGDFLCVVKNGLGSLEVYLGQSNF</sequence>
<feature type="region of interest" description="Disordered" evidence="3">
    <location>
        <begin position="342"/>
        <end position="366"/>
    </location>
</feature>
<keyword evidence="5" id="KW-1185">Reference proteome</keyword>
<dbReference type="OrthoDB" id="10375437at2759"/>
<accession>D2VUN3</accession>
<feature type="region of interest" description="Disordered" evidence="3">
    <location>
        <begin position="1"/>
        <end position="37"/>
    </location>
</feature>
<dbReference type="AlphaFoldDB" id="D2VUN3"/>
<reference evidence="4 5" key="1">
    <citation type="journal article" date="2010" name="Cell">
        <title>The genome of Naegleria gruberi illuminates early eukaryotic versatility.</title>
        <authorList>
            <person name="Fritz-Laylin L.K."/>
            <person name="Prochnik S.E."/>
            <person name="Ginger M.L."/>
            <person name="Dacks J.B."/>
            <person name="Carpenter M.L."/>
            <person name="Field M.C."/>
            <person name="Kuo A."/>
            <person name="Paredez A."/>
            <person name="Chapman J."/>
            <person name="Pham J."/>
            <person name="Shu S."/>
            <person name="Neupane R."/>
            <person name="Cipriano M."/>
            <person name="Mancuso J."/>
            <person name="Tu H."/>
            <person name="Salamov A."/>
            <person name="Lindquist E."/>
            <person name="Shapiro H."/>
            <person name="Lucas S."/>
            <person name="Grigoriev I.V."/>
            <person name="Cande W.Z."/>
            <person name="Fulton C."/>
            <person name="Rokhsar D.S."/>
            <person name="Dawson S.C."/>
        </authorList>
    </citation>
    <scope>NUCLEOTIDE SEQUENCE [LARGE SCALE GENOMIC DNA]</scope>
    <source>
        <strain evidence="4 5">NEG-M</strain>
    </source>
</reference>
<dbReference type="EMBL" id="GG738899">
    <property type="protein sequence ID" value="EFC39482.1"/>
    <property type="molecule type" value="Genomic_DNA"/>
</dbReference>
<dbReference type="VEuPathDB" id="AmoebaDB:NAEGRDRAFT_59262"/>
<feature type="compositionally biased region" description="Low complexity" evidence="3">
    <location>
        <begin position="346"/>
        <end position="362"/>
    </location>
</feature>
<dbReference type="RefSeq" id="XP_002672226.1">
    <property type="nucleotide sequence ID" value="XM_002672180.1"/>
</dbReference>
<dbReference type="InterPro" id="IPR015915">
    <property type="entry name" value="Kelch-typ_b-propeller"/>
</dbReference>
<protein>
    <submittedName>
        <fullName evidence="4">Uncharacterized protein</fullName>
    </submittedName>
</protein>
<dbReference type="PANTHER" id="PTHR46093:SF18">
    <property type="entry name" value="FIBRONECTIN TYPE-III DOMAIN-CONTAINING PROTEIN"/>
    <property type="match status" value="1"/>
</dbReference>
<evidence type="ECO:0000256" key="3">
    <source>
        <dbReference type="SAM" id="MobiDB-lite"/>
    </source>
</evidence>
<dbReference type="SUPFAM" id="SSF117281">
    <property type="entry name" value="Kelch motif"/>
    <property type="match status" value="1"/>
</dbReference>
<dbReference type="PANTHER" id="PTHR46093">
    <property type="entry name" value="ACYL-COA-BINDING DOMAIN-CONTAINING PROTEIN 5"/>
    <property type="match status" value="1"/>
</dbReference>
<dbReference type="Proteomes" id="UP000006671">
    <property type="component" value="Unassembled WGS sequence"/>
</dbReference>
<dbReference type="GeneID" id="8850910"/>